<dbReference type="SUPFAM" id="SSF55729">
    <property type="entry name" value="Acyl-CoA N-acyltransferases (Nat)"/>
    <property type="match status" value="1"/>
</dbReference>
<dbReference type="EMBL" id="SMLW01000592">
    <property type="protein sequence ID" value="MTI26655.1"/>
    <property type="molecule type" value="Genomic_DNA"/>
</dbReference>
<keyword evidence="3" id="KW-1185">Reference proteome</keyword>
<gene>
    <name evidence="2" type="ORF">E1163_17000</name>
</gene>
<proteinExistence type="predicted"/>
<dbReference type="Gene3D" id="3.40.630.30">
    <property type="match status" value="1"/>
</dbReference>
<dbReference type="InterPro" id="IPR000182">
    <property type="entry name" value="GNAT_dom"/>
</dbReference>
<feature type="domain" description="N-acetyltransferase" evidence="1">
    <location>
        <begin position="1"/>
        <end position="103"/>
    </location>
</feature>
<accession>A0ABW9RUI4</accession>
<reference evidence="2 3" key="1">
    <citation type="submission" date="2019-02" db="EMBL/GenBank/DDBJ databases">
        <authorList>
            <person name="Goldberg S.R."/>
            <person name="Haltli B.A."/>
            <person name="Correa H."/>
            <person name="Russell K.G."/>
        </authorList>
    </citation>
    <scope>NUCLEOTIDE SEQUENCE [LARGE SCALE GENOMIC DNA]</scope>
    <source>
        <strain evidence="2 3">JCM 16186</strain>
    </source>
</reference>
<evidence type="ECO:0000259" key="1">
    <source>
        <dbReference type="PROSITE" id="PS51186"/>
    </source>
</evidence>
<evidence type="ECO:0000313" key="2">
    <source>
        <dbReference type="EMBL" id="MTI26655.1"/>
    </source>
</evidence>
<dbReference type="CDD" id="cd04301">
    <property type="entry name" value="NAT_SF"/>
    <property type="match status" value="1"/>
</dbReference>
<comment type="caution">
    <text evidence="2">The sequence shown here is derived from an EMBL/GenBank/DDBJ whole genome shotgun (WGS) entry which is preliminary data.</text>
</comment>
<dbReference type="InterPro" id="IPR016181">
    <property type="entry name" value="Acyl_CoA_acyltransferase"/>
</dbReference>
<protein>
    <submittedName>
        <fullName evidence="2">GNAT family N-acetyltransferase</fullName>
    </submittedName>
</protein>
<evidence type="ECO:0000313" key="3">
    <source>
        <dbReference type="Proteomes" id="UP000798808"/>
    </source>
</evidence>
<dbReference type="RefSeq" id="WP_155173666.1">
    <property type="nucleotide sequence ID" value="NZ_BAAAFL010000015.1"/>
</dbReference>
<dbReference type="Pfam" id="PF00583">
    <property type="entry name" value="Acetyltransf_1"/>
    <property type="match status" value="1"/>
</dbReference>
<sequence length="103" mass="11651">MKTEVISKNNLEPLTQLALKLWPECNYQEEFDNCQQVLYSDGQTAFLVKNGEADYIAFIMLSLRKDYVEGTTSSPVGYVEAIYVKPEYRRSGIAKDLMATGEA</sequence>
<dbReference type="PROSITE" id="PS51186">
    <property type="entry name" value="GNAT"/>
    <property type="match status" value="1"/>
</dbReference>
<organism evidence="2 3">
    <name type="scientific">Fulvivirga kasyanovii</name>
    <dbReference type="NCBI Taxonomy" id="396812"/>
    <lineage>
        <taxon>Bacteria</taxon>
        <taxon>Pseudomonadati</taxon>
        <taxon>Bacteroidota</taxon>
        <taxon>Cytophagia</taxon>
        <taxon>Cytophagales</taxon>
        <taxon>Fulvivirgaceae</taxon>
        <taxon>Fulvivirga</taxon>
    </lineage>
</organism>
<name>A0ABW9RUI4_9BACT</name>
<dbReference type="Proteomes" id="UP000798808">
    <property type="component" value="Unassembled WGS sequence"/>
</dbReference>